<proteinExistence type="predicted"/>
<dbReference type="GO" id="GO:0005739">
    <property type="term" value="C:mitochondrion"/>
    <property type="evidence" value="ECO:0007669"/>
    <property type="project" value="UniProtKB-ARBA"/>
</dbReference>
<dbReference type="InterPro" id="IPR003615">
    <property type="entry name" value="HNH_nuc"/>
</dbReference>
<gene>
    <name evidence="2" type="primary">orf709</name>
</gene>
<dbReference type="PANTHER" id="PTHR34047">
    <property type="entry name" value="NUCLEAR INTRON MATURASE 1, MITOCHONDRIAL-RELATED"/>
    <property type="match status" value="1"/>
</dbReference>
<dbReference type="EMBL" id="MZ156047">
    <property type="protein sequence ID" value="QWK44309.1"/>
    <property type="molecule type" value="Genomic_DNA"/>
</dbReference>
<dbReference type="PROSITE" id="PS50878">
    <property type="entry name" value="RT_POL"/>
    <property type="match status" value="1"/>
</dbReference>
<dbReference type="InterPro" id="IPR043502">
    <property type="entry name" value="DNA/RNA_pol_sf"/>
</dbReference>
<dbReference type="InterPro" id="IPR049030">
    <property type="entry name" value="AI2M-like_HNH"/>
</dbReference>
<sequence length="709" mass="80073">MIRFTKLIRVLGLTLGGGRNITGNGPSLKWVPSRMYGSPRINFKRFCNMAAKTNSQRSKVIYGGVLGTMGNPKRRKSHGFGGLVVVNKVYCSRRGPEIRQLHSVGSINPKGRASRKNGADIANVDIANPIHDIASLKNIIRAYESIKSKPGNMTPGASPETLDGLGLGWVVKASKNLKAGKFSFSNARRVSIPKPGKSESRPLGVVNPRDKIILTAVLQVLEPFYEKKFLDCSHGFRPFKGCHTALNIVRLRFGHSSWVIEGDISKCFDEIDHSILIGILKRDIKCAKTIALINRSLKNPYEDQGMIVKPTKGTFQGSPLSPLLCNIYLHEMDLFIEGLRANYTAGTRRRKFPAYRKIQYELTKPYLEASERKLLNKQLRGSPSKNPLDPDFRRLSYVRYADDFVIGISGPKKDCEVVRDKLKTFLTKTLALELSMEKTIISHFNQKGMNFLGTHVSGNKEREKVIRKVTRGGKVFRARTTSRARLEAPIEILLERGMANGLFKRHQNGKIVPTGLGRIVNLDHSDILRFFNQKIRGILNYYSFADNAKSLGIIVHGMKHSCALTLGLKFKLRHRARVFKKFGKYLECKESGTKLVIPISFSRTNKFYINPPTPEAVLDLRWNNKMTRSNLFKGCLVCGETPSEMHHVRQIKDLKARYKRQEIDYWSLQMAAVNRKQIPLCKAHHLAVHTGTLTSKERELLRVSIRDLK</sequence>
<name>A0A8F0FC12_9PHAE</name>
<feature type="domain" description="Reverse transcriptase" evidence="1">
    <location>
        <begin position="173"/>
        <end position="456"/>
    </location>
</feature>
<keyword evidence="2" id="KW-0496">Mitochondrion</keyword>
<reference evidence="2" key="1">
    <citation type="journal article" date="2021" name="Genome Biol. Evol.">
        <title>Genomic rearrangements and sequence evolution across brown algal organelles.</title>
        <authorList>
            <person name="Starko S."/>
            <person name="Bringloe T.T."/>
            <person name="Gomez M.S."/>
            <person name="Darby H."/>
            <person name="Graham S.W."/>
            <person name="Martone P.T."/>
        </authorList>
    </citation>
    <scope>NUCLEOTIDE SEQUENCE</scope>
    <source>
        <strain evidence="2">AK_R3</strain>
    </source>
</reference>
<dbReference type="InterPro" id="IPR000477">
    <property type="entry name" value="RT_dom"/>
</dbReference>
<dbReference type="CDD" id="cd01651">
    <property type="entry name" value="RT_G2_intron"/>
    <property type="match status" value="1"/>
</dbReference>
<dbReference type="GO" id="GO:0006397">
    <property type="term" value="P:mRNA processing"/>
    <property type="evidence" value="ECO:0007669"/>
    <property type="project" value="InterPro"/>
</dbReference>
<dbReference type="SUPFAM" id="SSF56672">
    <property type="entry name" value="DNA/RNA polymerases"/>
    <property type="match status" value="1"/>
</dbReference>
<protein>
    <recommendedName>
        <fullName evidence="1">Reverse transcriptase domain-containing protein</fullName>
    </recommendedName>
</protein>
<dbReference type="InterPro" id="IPR051083">
    <property type="entry name" value="GrpII_Intron_Splice-Mob/Def"/>
</dbReference>
<dbReference type="AlphaFoldDB" id="A0A8F0FC12"/>
<accession>A0A8F0FC12</accession>
<geneLocation type="mitochondrion" evidence="2"/>
<dbReference type="Pfam" id="PF00078">
    <property type="entry name" value="RVT_1"/>
    <property type="match status" value="1"/>
</dbReference>
<dbReference type="SMART" id="SM00507">
    <property type="entry name" value="HNHc"/>
    <property type="match status" value="1"/>
</dbReference>
<dbReference type="PANTHER" id="PTHR34047:SF8">
    <property type="entry name" value="PROTEIN YKFC"/>
    <property type="match status" value="1"/>
</dbReference>
<evidence type="ECO:0000259" key="1">
    <source>
        <dbReference type="PROSITE" id="PS50878"/>
    </source>
</evidence>
<organism evidence="2">
    <name type="scientific">Hedophyllum nigripes</name>
    <dbReference type="NCBI Taxonomy" id="2724434"/>
    <lineage>
        <taxon>Eukaryota</taxon>
        <taxon>Sar</taxon>
        <taxon>Stramenopiles</taxon>
        <taxon>Ochrophyta</taxon>
        <taxon>PX clade</taxon>
        <taxon>Phaeophyceae</taxon>
        <taxon>Laminariales</taxon>
        <taxon>Laminariaceae</taxon>
        <taxon>Hedophyllum</taxon>
    </lineage>
</organism>
<dbReference type="Pfam" id="PF01348">
    <property type="entry name" value="Intron_maturas2"/>
    <property type="match status" value="1"/>
</dbReference>
<evidence type="ECO:0000313" key="2">
    <source>
        <dbReference type="EMBL" id="QWK44309.1"/>
    </source>
</evidence>
<dbReference type="InterPro" id="IPR024937">
    <property type="entry name" value="Domain_X"/>
</dbReference>
<dbReference type="Pfam" id="PF21368">
    <property type="entry name" value="AI2M-like_HNH"/>
    <property type="match status" value="1"/>
</dbReference>